<keyword evidence="1" id="KW-0812">Transmembrane</keyword>
<evidence type="ECO:0000313" key="2">
    <source>
        <dbReference type="EMBL" id="ABM02306.1"/>
    </source>
</evidence>
<sequence length="642" mass="72788">MKLKITIILLGFYCIFINALTGSILVPTFHLDGAFQTASGLFRLDSGQLPGKDFFPYLGIGPILIIFPVFKLAGSDLIASSFSTLFVTRVLAWVSVSLVVHLILRSKSFISSLCIGIILLIILIGIDKSGFFINKPFSFLIDPGTSLRPVRASAPYLLGILSYFIVTTSIPYSLKKYLAGVSAGIFLLWSNDYALPTVATFSLFFCIYFYKNSATNWLKDALVFSLILISTWLVLLLLITAGHPLELLKYNFRDVATDQWWYFSPYYDRIFHLSDLGKLINADLLILLVFSIYAYKTKYIESIILCIIGFALFFGGVLASIGGHFTKIYFNAYHAWAIIIAIIFTINLIVKLISKNIQSNQILFLRNLVSPSIIICLLMVASAGSYKYYRNLNSVQNNKYFYYIDEFGGYLNVKWKDYIEFIKLNKHKPIIEEYWGLASALNRTFSPWPVDSVIHALGDVRKKAQDSLVKADYIITSKNGNFSIWQPWSVSQNFWFYKTLFSEWEPIFHSPATTIWKKLPHKRTEQNVECEITKNRDAFTIKTDKTGLINVKLNYSITAKGRYLSMVKNNLSYASDAAGYVSINPKSDNAFFPVLSKGDENEIYDAKIVGSDNGEIIIESCEASRFIIDLDDEDEIYPSVFK</sequence>
<reference evidence="2 3" key="1">
    <citation type="submission" date="2007-01" db="EMBL/GenBank/DDBJ databases">
        <title>Complete sequence of Psychromonas ingrahamii 37.</title>
        <authorList>
            <consortium name="US DOE Joint Genome Institute"/>
            <person name="Copeland A."/>
            <person name="Lucas S."/>
            <person name="Lapidus A."/>
            <person name="Barry K."/>
            <person name="Detter J.C."/>
            <person name="Glavina del Rio T."/>
            <person name="Hammon N."/>
            <person name="Israni S."/>
            <person name="Dalin E."/>
            <person name="Tice H."/>
            <person name="Pitluck S."/>
            <person name="Thompson L.S."/>
            <person name="Brettin T."/>
            <person name="Bruce D."/>
            <person name="Han C."/>
            <person name="Tapia R."/>
            <person name="Schmutz J."/>
            <person name="Larimer F."/>
            <person name="Land M."/>
            <person name="Hauser L."/>
            <person name="Kyrpides N."/>
            <person name="Ivanova N."/>
            <person name="Staley J."/>
            <person name="Richardson P."/>
        </authorList>
    </citation>
    <scope>NUCLEOTIDE SEQUENCE [LARGE SCALE GENOMIC DNA]</scope>
    <source>
        <strain evidence="2 3">37</strain>
    </source>
</reference>
<evidence type="ECO:0000256" key="1">
    <source>
        <dbReference type="SAM" id="Phobius"/>
    </source>
</evidence>
<dbReference type="STRING" id="357804.Ping_0448"/>
<feature type="transmembrane region" description="Helical" evidence="1">
    <location>
        <begin position="110"/>
        <end position="133"/>
    </location>
</feature>
<dbReference type="AlphaFoldDB" id="A1SS41"/>
<feature type="transmembrane region" description="Helical" evidence="1">
    <location>
        <begin position="222"/>
        <end position="242"/>
    </location>
</feature>
<keyword evidence="3" id="KW-1185">Reference proteome</keyword>
<feature type="transmembrane region" description="Helical" evidence="1">
    <location>
        <begin position="86"/>
        <end position="104"/>
    </location>
</feature>
<feature type="transmembrane region" description="Helical" evidence="1">
    <location>
        <begin position="365"/>
        <end position="389"/>
    </location>
</feature>
<keyword evidence="1" id="KW-0472">Membrane</keyword>
<protein>
    <submittedName>
        <fullName evidence="2">Uncharacterized protein</fullName>
    </submittedName>
</protein>
<feature type="transmembrane region" description="Helical" evidence="1">
    <location>
        <begin position="54"/>
        <end position="74"/>
    </location>
</feature>
<feature type="transmembrane region" description="Helical" evidence="1">
    <location>
        <begin position="193"/>
        <end position="210"/>
    </location>
</feature>
<feature type="transmembrane region" description="Helical" evidence="1">
    <location>
        <begin position="276"/>
        <end position="295"/>
    </location>
</feature>
<proteinExistence type="predicted"/>
<feature type="transmembrane region" description="Helical" evidence="1">
    <location>
        <begin position="154"/>
        <end position="173"/>
    </location>
</feature>
<feature type="transmembrane region" description="Helical" evidence="1">
    <location>
        <begin position="7"/>
        <end position="26"/>
    </location>
</feature>
<dbReference type="HOGENOM" id="CLU_426328_0_0_6"/>
<dbReference type="OrthoDB" id="6740035at2"/>
<dbReference type="EMBL" id="CP000510">
    <property type="protein sequence ID" value="ABM02306.1"/>
    <property type="molecule type" value="Genomic_DNA"/>
</dbReference>
<accession>A1SS41</accession>
<feature type="transmembrane region" description="Helical" evidence="1">
    <location>
        <begin position="302"/>
        <end position="321"/>
    </location>
</feature>
<gene>
    <name evidence="2" type="ordered locus">Ping_0448</name>
</gene>
<feature type="transmembrane region" description="Helical" evidence="1">
    <location>
        <begin position="333"/>
        <end position="353"/>
    </location>
</feature>
<organism evidence="2 3">
    <name type="scientific">Psychromonas ingrahamii (strain DSM 17664 / CCUG 51855 / 37)</name>
    <dbReference type="NCBI Taxonomy" id="357804"/>
    <lineage>
        <taxon>Bacteria</taxon>
        <taxon>Pseudomonadati</taxon>
        <taxon>Pseudomonadota</taxon>
        <taxon>Gammaproteobacteria</taxon>
        <taxon>Alteromonadales</taxon>
        <taxon>Psychromonadaceae</taxon>
        <taxon>Psychromonas</taxon>
    </lineage>
</organism>
<evidence type="ECO:0000313" key="3">
    <source>
        <dbReference type="Proteomes" id="UP000000639"/>
    </source>
</evidence>
<dbReference type="Proteomes" id="UP000000639">
    <property type="component" value="Chromosome"/>
</dbReference>
<dbReference type="RefSeq" id="WP_011768865.1">
    <property type="nucleotide sequence ID" value="NC_008709.1"/>
</dbReference>
<name>A1SS41_PSYIN</name>
<keyword evidence="1" id="KW-1133">Transmembrane helix</keyword>
<dbReference type="KEGG" id="pin:Ping_0448"/>
<dbReference type="eggNOG" id="ENOG5031B1H">
    <property type="taxonomic scope" value="Bacteria"/>
</dbReference>